<accession>A0A212JY21</accession>
<evidence type="ECO:0000313" key="3">
    <source>
        <dbReference type="EMBL" id="SBW04252.1"/>
    </source>
</evidence>
<reference evidence="3" key="1">
    <citation type="submission" date="2016-04" db="EMBL/GenBank/DDBJ databases">
        <authorList>
            <person name="Evans L.H."/>
            <person name="Alamgir A."/>
            <person name="Owens N."/>
            <person name="Weber N.D."/>
            <person name="Virtaneva K."/>
            <person name="Barbian K."/>
            <person name="Babar A."/>
            <person name="Rosenke K."/>
        </authorList>
    </citation>
    <scope>NUCLEOTIDE SEQUENCE</scope>
    <source>
        <strain evidence="3">86-2</strain>
    </source>
</reference>
<dbReference type="Gene3D" id="1.10.260.40">
    <property type="entry name" value="lambda repressor-like DNA-binding domains"/>
    <property type="match status" value="1"/>
</dbReference>
<evidence type="ECO:0000256" key="1">
    <source>
        <dbReference type="ARBA" id="ARBA00023125"/>
    </source>
</evidence>
<dbReference type="GO" id="GO:0003677">
    <property type="term" value="F:DNA binding"/>
    <property type="evidence" value="ECO:0007669"/>
    <property type="project" value="UniProtKB-KW"/>
</dbReference>
<dbReference type="PANTHER" id="PTHR46797:SF1">
    <property type="entry name" value="METHYLPHOSPHONATE SYNTHASE"/>
    <property type="match status" value="1"/>
</dbReference>
<dbReference type="GO" id="GO:0003700">
    <property type="term" value="F:DNA-binding transcription factor activity"/>
    <property type="evidence" value="ECO:0007669"/>
    <property type="project" value="TreeGrafter"/>
</dbReference>
<organism evidence="3">
    <name type="scientific">uncultured Dysgonomonas sp</name>
    <dbReference type="NCBI Taxonomy" id="206096"/>
    <lineage>
        <taxon>Bacteria</taxon>
        <taxon>Pseudomonadati</taxon>
        <taxon>Bacteroidota</taxon>
        <taxon>Bacteroidia</taxon>
        <taxon>Bacteroidales</taxon>
        <taxon>Dysgonomonadaceae</taxon>
        <taxon>Dysgonomonas</taxon>
        <taxon>environmental samples</taxon>
    </lineage>
</organism>
<dbReference type="Pfam" id="PF01381">
    <property type="entry name" value="HTH_3"/>
    <property type="match status" value="1"/>
</dbReference>
<dbReference type="CDD" id="cd00093">
    <property type="entry name" value="HTH_XRE"/>
    <property type="match status" value="1"/>
</dbReference>
<feature type="domain" description="HTH cro/C1-type" evidence="2">
    <location>
        <begin position="14"/>
        <end position="68"/>
    </location>
</feature>
<dbReference type="EMBL" id="FLUL01000001">
    <property type="protein sequence ID" value="SBW04252.1"/>
    <property type="molecule type" value="Genomic_DNA"/>
</dbReference>
<dbReference type="InterPro" id="IPR050807">
    <property type="entry name" value="TransReg_Diox_bact_type"/>
</dbReference>
<dbReference type="InterPro" id="IPR010982">
    <property type="entry name" value="Lambda_DNA-bd_dom_sf"/>
</dbReference>
<name>A0A212JY21_9BACT</name>
<protein>
    <recommendedName>
        <fullName evidence="2">HTH cro/C1-type domain-containing protein</fullName>
    </recommendedName>
</protein>
<keyword evidence="1" id="KW-0238">DNA-binding</keyword>
<evidence type="ECO:0000259" key="2">
    <source>
        <dbReference type="PROSITE" id="PS50943"/>
    </source>
</evidence>
<dbReference type="GeneID" id="78080840"/>
<dbReference type="PROSITE" id="PS50943">
    <property type="entry name" value="HTH_CROC1"/>
    <property type="match status" value="1"/>
</dbReference>
<dbReference type="InterPro" id="IPR001387">
    <property type="entry name" value="Cro/C1-type_HTH"/>
</dbReference>
<dbReference type="AlphaFoldDB" id="A0A212JY21"/>
<dbReference type="SUPFAM" id="SSF47413">
    <property type="entry name" value="lambda repressor-like DNA-binding domains"/>
    <property type="match status" value="1"/>
</dbReference>
<dbReference type="SMART" id="SM00530">
    <property type="entry name" value="HTH_XRE"/>
    <property type="match status" value="1"/>
</dbReference>
<dbReference type="PANTHER" id="PTHR46797">
    <property type="entry name" value="HTH-TYPE TRANSCRIPTIONAL REGULATOR"/>
    <property type="match status" value="1"/>
</dbReference>
<gene>
    <name evidence="3" type="ORF">KL86DYS2_12579</name>
</gene>
<dbReference type="RefSeq" id="WP_006841523.1">
    <property type="nucleotide sequence ID" value="NZ_LT599021.1"/>
</dbReference>
<sequence>MDKEILKRKIGLKIRNIREGKNLSIMDLADMLDIEYNNLIRIEKGRTNPTIITLYKIGQALNVKLPEIVDVD</sequence>
<proteinExistence type="predicted"/>
<dbReference type="GO" id="GO:0005829">
    <property type="term" value="C:cytosol"/>
    <property type="evidence" value="ECO:0007669"/>
    <property type="project" value="TreeGrafter"/>
</dbReference>